<sequence>MRPHYLPREFTHVIVIAVYIPPSANAEEACDVISSTVSRLQTQHPNALLLISEDFNHASLSKTLPTFKQYVTCTTRDNKTLDLLYANTKDAYSSSPLPPLGRSDHNLVHLQPVYQPLVYRQPVPTRTVKRWSEEVLKDCVDTTAWDVFTDSHGEDINGLTDCITDYINFCEENVVPTRTVLCFPNNKPWITPDIKALLKDKKRVFRSGNREELKTVQRGAEESLKRDIFQRLHDRLTHILEGTPVDIEGMTRMGCVVRRTYTVPYPKYMVHIDTNHKLIRYNFVIFGGIDGYSRKIMYLKVADNNRSDTHLVFFNEAVNEHGYPLRVRGDHGGGNVGVAELMFSVRGTDINSFIAGKSVHNQRIERLWRDVFMSVTGVFYNTLHSLEEQHLFDISSILHIFCCHYVFLPRIQANLDVFTEAWANHPIRTEQNMTPNQLWQMGQALHPVADPDPEGILIPEIQWEESGFSNQHHPGVNVPTLESPLSDPEMMLLQDTIDPLQESDCFGVDIYLETVQYVENLIEAR</sequence>
<accession>A0AAD6FUT4</accession>
<dbReference type="SUPFAM" id="SSF56219">
    <property type="entry name" value="DNase I-like"/>
    <property type="match status" value="1"/>
</dbReference>
<dbReference type="SUPFAM" id="SSF53098">
    <property type="entry name" value="Ribonuclease H-like"/>
    <property type="match status" value="1"/>
</dbReference>
<evidence type="ECO:0000313" key="3">
    <source>
        <dbReference type="Proteomes" id="UP001219934"/>
    </source>
</evidence>
<evidence type="ECO:0000259" key="1">
    <source>
        <dbReference type="Pfam" id="PF24764"/>
    </source>
</evidence>
<proteinExistence type="predicted"/>
<reference evidence="2" key="1">
    <citation type="submission" date="2022-11" db="EMBL/GenBank/DDBJ databases">
        <title>Chromosome-level genome of Pogonophryne albipinna.</title>
        <authorList>
            <person name="Jo E."/>
        </authorList>
    </citation>
    <scope>NUCLEOTIDE SEQUENCE</scope>
    <source>
        <strain evidence="2">SGF0006</strain>
        <tissue evidence="2">Muscle</tissue>
    </source>
</reference>
<gene>
    <name evidence="2" type="ORF">JOQ06_020275</name>
</gene>
<dbReference type="PANTHER" id="PTHR46791">
    <property type="entry name" value="EXPRESSED PROTEIN"/>
    <property type="match status" value="1"/>
</dbReference>
<feature type="domain" description="Integrase core" evidence="1">
    <location>
        <begin position="261"/>
        <end position="442"/>
    </location>
</feature>
<dbReference type="InterPro" id="IPR058913">
    <property type="entry name" value="Integrase_dom_put"/>
</dbReference>
<dbReference type="EMBL" id="JAPTMU010000001">
    <property type="protein sequence ID" value="KAJ4948752.1"/>
    <property type="molecule type" value="Genomic_DNA"/>
</dbReference>
<dbReference type="Proteomes" id="UP001219934">
    <property type="component" value="Unassembled WGS sequence"/>
</dbReference>
<dbReference type="InterPro" id="IPR036691">
    <property type="entry name" value="Endo/exonu/phosph_ase_sf"/>
</dbReference>
<dbReference type="PANTHER" id="PTHR46791:SF11">
    <property type="entry name" value="INTEGRASE CATALYTIC DOMAIN-CONTAINING PROTEIN"/>
    <property type="match status" value="1"/>
</dbReference>
<dbReference type="Pfam" id="PF24764">
    <property type="entry name" value="rva_4"/>
    <property type="match status" value="1"/>
</dbReference>
<protein>
    <recommendedName>
        <fullName evidence="1">Integrase core domain-containing protein</fullName>
    </recommendedName>
</protein>
<keyword evidence="3" id="KW-1185">Reference proteome</keyword>
<dbReference type="InterPro" id="IPR012337">
    <property type="entry name" value="RNaseH-like_sf"/>
</dbReference>
<name>A0AAD6FUT4_9TELE</name>
<comment type="caution">
    <text evidence="2">The sequence shown here is derived from an EMBL/GenBank/DDBJ whole genome shotgun (WGS) entry which is preliminary data.</text>
</comment>
<organism evidence="2 3">
    <name type="scientific">Pogonophryne albipinna</name>
    <dbReference type="NCBI Taxonomy" id="1090488"/>
    <lineage>
        <taxon>Eukaryota</taxon>
        <taxon>Metazoa</taxon>
        <taxon>Chordata</taxon>
        <taxon>Craniata</taxon>
        <taxon>Vertebrata</taxon>
        <taxon>Euteleostomi</taxon>
        <taxon>Actinopterygii</taxon>
        <taxon>Neopterygii</taxon>
        <taxon>Teleostei</taxon>
        <taxon>Neoteleostei</taxon>
        <taxon>Acanthomorphata</taxon>
        <taxon>Eupercaria</taxon>
        <taxon>Perciformes</taxon>
        <taxon>Notothenioidei</taxon>
        <taxon>Pogonophryne</taxon>
    </lineage>
</organism>
<dbReference type="AlphaFoldDB" id="A0AAD6FUT4"/>
<evidence type="ECO:0000313" key="2">
    <source>
        <dbReference type="EMBL" id="KAJ4948752.1"/>
    </source>
</evidence>